<proteinExistence type="predicted"/>
<dbReference type="AlphaFoldDB" id="A0A1H9JY88"/>
<dbReference type="Gene3D" id="2.70.98.10">
    <property type="match status" value="1"/>
</dbReference>
<dbReference type="EMBL" id="FOGF01000011">
    <property type="protein sequence ID" value="SEQ91819.1"/>
    <property type="molecule type" value="Genomic_DNA"/>
</dbReference>
<dbReference type="Pfam" id="PF01263">
    <property type="entry name" value="Aldose_epim"/>
    <property type="match status" value="1"/>
</dbReference>
<dbReference type="STRING" id="137733.SAMN05421767_1117"/>
<dbReference type="InterPro" id="IPR014718">
    <property type="entry name" value="GH-type_carb-bd"/>
</dbReference>
<dbReference type="GO" id="GO:0016853">
    <property type="term" value="F:isomerase activity"/>
    <property type="evidence" value="ECO:0007669"/>
    <property type="project" value="InterPro"/>
</dbReference>
<evidence type="ECO:0000313" key="1">
    <source>
        <dbReference type="EMBL" id="SEQ91819.1"/>
    </source>
</evidence>
<dbReference type="InterPro" id="IPR011013">
    <property type="entry name" value="Gal_mutarotase_sf_dom"/>
</dbReference>
<dbReference type="Proteomes" id="UP000198556">
    <property type="component" value="Unassembled WGS sequence"/>
</dbReference>
<dbReference type="GO" id="GO:0030246">
    <property type="term" value="F:carbohydrate binding"/>
    <property type="evidence" value="ECO:0007669"/>
    <property type="project" value="InterPro"/>
</dbReference>
<dbReference type="GO" id="GO:0005975">
    <property type="term" value="P:carbohydrate metabolic process"/>
    <property type="evidence" value="ECO:0007669"/>
    <property type="project" value="InterPro"/>
</dbReference>
<gene>
    <name evidence="1" type="ORF">SAMN05421767_1117</name>
</gene>
<accession>A0A1H9JY88</accession>
<keyword evidence="2" id="KW-1185">Reference proteome</keyword>
<dbReference type="InterPro" id="IPR037481">
    <property type="entry name" value="LacX"/>
</dbReference>
<dbReference type="InterPro" id="IPR008183">
    <property type="entry name" value="Aldose_1/G6P_1-epimerase"/>
</dbReference>
<dbReference type="CDD" id="cd09024">
    <property type="entry name" value="Aldose_epim_lacX"/>
    <property type="match status" value="1"/>
</dbReference>
<protein>
    <submittedName>
        <fullName evidence="1">Galactose mutarotase</fullName>
    </submittedName>
</protein>
<name>A0A1H9JY88_9LACT</name>
<dbReference type="RefSeq" id="WP_089746363.1">
    <property type="nucleotide sequence ID" value="NZ_FOGF01000011.1"/>
</dbReference>
<dbReference type="OrthoDB" id="9795355at2"/>
<sequence>MYCIENKFLKVRIKEQGAELSSIILKETGEEYLYQADPKYWNKQSPVLFPCIGMMHDEEFEYNGNTYPMTKHGFSRDYPFTVSEHAGDMIDLFQSNKTLMKKDYPFLFEFHVRYELVKDRLKVTYRIFSHATEIYFTVGGHPAFKVPMAEGLVFDDYKVEIHNANPLTKYALVGPFVDEENRQFDAPKGFQLNHQLFAEDALVYETPGDTVVRIVTDKDHRGVEVSYQNIPYVGLWTKTNNAPYLCIEPWDGLPDRVVESKKIEEKPTLMYLEPYSEYEISYDIHCF</sequence>
<evidence type="ECO:0000313" key="2">
    <source>
        <dbReference type="Proteomes" id="UP000198556"/>
    </source>
</evidence>
<dbReference type="SUPFAM" id="SSF74650">
    <property type="entry name" value="Galactose mutarotase-like"/>
    <property type="match status" value="1"/>
</dbReference>
<organism evidence="1 2">
    <name type="scientific">Granulicatella balaenopterae</name>
    <dbReference type="NCBI Taxonomy" id="137733"/>
    <lineage>
        <taxon>Bacteria</taxon>
        <taxon>Bacillati</taxon>
        <taxon>Bacillota</taxon>
        <taxon>Bacilli</taxon>
        <taxon>Lactobacillales</taxon>
        <taxon>Carnobacteriaceae</taxon>
        <taxon>Granulicatella</taxon>
    </lineage>
</organism>
<reference evidence="1 2" key="1">
    <citation type="submission" date="2016-10" db="EMBL/GenBank/DDBJ databases">
        <authorList>
            <person name="de Groot N.N."/>
        </authorList>
    </citation>
    <scope>NUCLEOTIDE SEQUENCE [LARGE SCALE GENOMIC DNA]</scope>
    <source>
        <strain evidence="1 2">DSM 15827</strain>
    </source>
</reference>